<dbReference type="PANTHER" id="PTHR11019">
    <property type="entry name" value="HTH-TYPE TRANSCRIPTIONAL REGULATOR NIMR"/>
    <property type="match status" value="1"/>
</dbReference>
<keyword evidence="2" id="KW-0805">Transcription regulation</keyword>
<dbReference type="GO" id="GO:0043565">
    <property type="term" value="F:sequence-specific DNA binding"/>
    <property type="evidence" value="ECO:0007669"/>
    <property type="project" value="InterPro"/>
</dbReference>
<dbReference type="Pfam" id="PF12833">
    <property type="entry name" value="HTH_18"/>
    <property type="match status" value="1"/>
</dbReference>
<feature type="domain" description="HTH araC/xylS-type" evidence="5">
    <location>
        <begin position="156"/>
        <end position="257"/>
    </location>
</feature>
<dbReference type="FunFam" id="1.10.10.60:FF:000132">
    <property type="entry name" value="AraC family transcriptional regulator"/>
    <property type="match status" value="1"/>
</dbReference>
<keyword evidence="4" id="KW-0804">Transcription</keyword>
<keyword evidence="1" id="KW-0678">Repressor</keyword>
<evidence type="ECO:0000256" key="1">
    <source>
        <dbReference type="ARBA" id="ARBA00022491"/>
    </source>
</evidence>
<evidence type="ECO:0000259" key="5">
    <source>
        <dbReference type="PROSITE" id="PS01124"/>
    </source>
</evidence>
<dbReference type="SUPFAM" id="SSF51182">
    <property type="entry name" value="RmlC-like cupins"/>
    <property type="match status" value="1"/>
</dbReference>
<dbReference type="EMBL" id="PYLZ01000010">
    <property type="protein sequence ID" value="PSW23022.1"/>
    <property type="molecule type" value="Genomic_DNA"/>
</dbReference>
<keyword evidence="7" id="KW-1185">Reference proteome</keyword>
<comment type="caution">
    <text evidence="6">The sequence shown here is derived from an EMBL/GenBank/DDBJ whole genome shotgun (WGS) entry which is preliminary data.</text>
</comment>
<dbReference type="PROSITE" id="PS01124">
    <property type="entry name" value="HTH_ARAC_FAMILY_2"/>
    <property type="match status" value="1"/>
</dbReference>
<name>A0A0J8VAC1_9GAMM</name>
<dbReference type="InterPro" id="IPR018060">
    <property type="entry name" value="HTH_AraC"/>
</dbReference>
<evidence type="ECO:0000256" key="4">
    <source>
        <dbReference type="ARBA" id="ARBA00023163"/>
    </source>
</evidence>
<evidence type="ECO:0000256" key="3">
    <source>
        <dbReference type="ARBA" id="ARBA00023125"/>
    </source>
</evidence>
<dbReference type="GO" id="GO:0003700">
    <property type="term" value="F:DNA-binding transcription factor activity"/>
    <property type="evidence" value="ECO:0007669"/>
    <property type="project" value="InterPro"/>
</dbReference>
<dbReference type="STRING" id="680026.AB733_14350"/>
<dbReference type="AlphaFoldDB" id="A0A0J8VAC1"/>
<dbReference type="Gene3D" id="1.10.10.60">
    <property type="entry name" value="Homeodomain-like"/>
    <property type="match status" value="1"/>
</dbReference>
<evidence type="ECO:0000313" key="7">
    <source>
        <dbReference type="Proteomes" id="UP000240481"/>
    </source>
</evidence>
<reference evidence="6 7" key="1">
    <citation type="submission" date="2018-01" db="EMBL/GenBank/DDBJ databases">
        <title>Whole genome sequencing of Histamine producing bacteria.</title>
        <authorList>
            <person name="Butler K."/>
        </authorList>
    </citation>
    <scope>NUCLEOTIDE SEQUENCE [LARGE SCALE GENOMIC DNA]</scope>
    <source>
        <strain evidence="6 7">DSM 24669</strain>
    </source>
</reference>
<gene>
    <name evidence="6" type="ORF">C9I94_17750</name>
</gene>
<dbReference type="OrthoDB" id="5949386at2"/>
<dbReference type="RefSeq" id="WP_048899383.1">
    <property type="nucleotide sequence ID" value="NZ_AP024853.1"/>
</dbReference>
<dbReference type="InterPro" id="IPR011051">
    <property type="entry name" value="RmlC_Cupin_sf"/>
</dbReference>
<dbReference type="CDD" id="cd06124">
    <property type="entry name" value="cupin_NimR-like_N"/>
    <property type="match status" value="1"/>
</dbReference>
<proteinExistence type="predicted"/>
<accession>A0A0J8VAC1</accession>
<keyword evidence="3" id="KW-0238">DNA-binding</keyword>
<protein>
    <submittedName>
        <fullName evidence="6">AraC family transcriptional regulator</fullName>
    </submittedName>
</protein>
<evidence type="ECO:0000256" key="2">
    <source>
        <dbReference type="ARBA" id="ARBA00023015"/>
    </source>
</evidence>
<dbReference type="SMART" id="SM00342">
    <property type="entry name" value="HTH_ARAC"/>
    <property type="match status" value="1"/>
</dbReference>
<sequence>MSKIYQPLFDDHNPPAQIFFGHEVFLSNTSTLKHRHSWGQLQLISGGILELNAEGKRFLSPSQYAVWVPAGVEHESYMRRSMNYCSMNIVHPLADALPQYACLLEVNPIMEAIINDLKHRCVTVAETEQDKRLISVLFDQVKQAKEHDQFLPMSDDKLLKPILLELERNPTSSVTLAEWATKRHTTERTLARHCQDKLGMSFTEWRQRRKFVYALHLLRRGMSVKEAALTLGYHQASPFITLFKRHANCTPEQYRQRLGLAHIERSNLPRH</sequence>
<dbReference type="Proteomes" id="UP000240481">
    <property type="component" value="Unassembled WGS sequence"/>
</dbReference>
<organism evidence="6 7">
    <name type="scientific">Photobacterium swingsii</name>
    <dbReference type="NCBI Taxonomy" id="680026"/>
    <lineage>
        <taxon>Bacteria</taxon>
        <taxon>Pseudomonadati</taxon>
        <taxon>Pseudomonadota</taxon>
        <taxon>Gammaproteobacteria</taxon>
        <taxon>Vibrionales</taxon>
        <taxon>Vibrionaceae</taxon>
        <taxon>Photobacterium</taxon>
    </lineage>
</organism>
<dbReference type="InterPro" id="IPR009057">
    <property type="entry name" value="Homeodomain-like_sf"/>
</dbReference>
<dbReference type="PANTHER" id="PTHR11019:SF190">
    <property type="entry name" value="ARAC-FAMILY REGULATORY PROTEIN"/>
    <property type="match status" value="1"/>
</dbReference>
<dbReference type="SUPFAM" id="SSF46689">
    <property type="entry name" value="Homeodomain-like"/>
    <property type="match status" value="1"/>
</dbReference>
<evidence type="ECO:0000313" key="6">
    <source>
        <dbReference type="EMBL" id="PSW23022.1"/>
    </source>
</evidence>